<protein>
    <submittedName>
        <fullName evidence="6">LysR family transcriptional regulator</fullName>
    </submittedName>
</protein>
<dbReference type="Proteomes" id="UP000287198">
    <property type="component" value="Unassembled WGS sequence"/>
</dbReference>
<dbReference type="RefSeq" id="WP_126760977.1">
    <property type="nucleotide sequence ID" value="NZ_JBHLTZ010000004.1"/>
</dbReference>
<name>A0A432XZ20_9GAMM</name>
<dbReference type="EMBL" id="PIPW01000001">
    <property type="protein sequence ID" value="RUO53982.1"/>
    <property type="molecule type" value="Genomic_DNA"/>
</dbReference>
<dbReference type="SUPFAM" id="SSF46785">
    <property type="entry name" value="Winged helix' DNA-binding domain"/>
    <property type="match status" value="1"/>
</dbReference>
<dbReference type="InterPro" id="IPR000847">
    <property type="entry name" value="LysR_HTH_N"/>
</dbReference>
<evidence type="ECO:0000313" key="6">
    <source>
        <dbReference type="EMBL" id="RUO53982.1"/>
    </source>
</evidence>
<comment type="similarity">
    <text evidence="1">Belongs to the LysR transcriptional regulatory family.</text>
</comment>
<dbReference type="Pfam" id="PF03466">
    <property type="entry name" value="LysR_substrate"/>
    <property type="match status" value="1"/>
</dbReference>
<dbReference type="AlphaFoldDB" id="A0A432XZ20"/>
<comment type="caution">
    <text evidence="6">The sequence shown here is derived from an EMBL/GenBank/DDBJ whole genome shotgun (WGS) entry which is preliminary data.</text>
</comment>
<keyword evidence="4" id="KW-0804">Transcription</keyword>
<organism evidence="6 7">
    <name type="scientific">Pseudidiomarina halophila</name>
    <dbReference type="NCBI Taxonomy" id="1449799"/>
    <lineage>
        <taxon>Bacteria</taxon>
        <taxon>Pseudomonadati</taxon>
        <taxon>Pseudomonadota</taxon>
        <taxon>Gammaproteobacteria</taxon>
        <taxon>Alteromonadales</taxon>
        <taxon>Idiomarinaceae</taxon>
        <taxon>Pseudidiomarina</taxon>
    </lineage>
</organism>
<evidence type="ECO:0000256" key="2">
    <source>
        <dbReference type="ARBA" id="ARBA00023015"/>
    </source>
</evidence>
<evidence type="ECO:0000256" key="3">
    <source>
        <dbReference type="ARBA" id="ARBA00023125"/>
    </source>
</evidence>
<dbReference type="SUPFAM" id="SSF53850">
    <property type="entry name" value="Periplasmic binding protein-like II"/>
    <property type="match status" value="1"/>
</dbReference>
<dbReference type="PANTHER" id="PTHR30126">
    <property type="entry name" value="HTH-TYPE TRANSCRIPTIONAL REGULATOR"/>
    <property type="match status" value="1"/>
</dbReference>
<gene>
    <name evidence="6" type="ORF">CWI69_00655</name>
</gene>
<dbReference type="Gene3D" id="3.40.190.290">
    <property type="match status" value="1"/>
</dbReference>
<evidence type="ECO:0000313" key="7">
    <source>
        <dbReference type="Proteomes" id="UP000287198"/>
    </source>
</evidence>
<dbReference type="InterPro" id="IPR005119">
    <property type="entry name" value="LysR_subst-bd"/>
</dbReference>
<keyword evidence="3" id="KW-0238">DNA-binding</keyword>
<feature type="domain" description="HTH lysR-type" evidence="5">
    <location>
        <begin position="10"/>
        <end position="67"/>
    </location>
</feature>
<dbReference type="PANTHER" id="PTHR30126:SF88">
    <property type="entry name" value="TRANSCRIPTIONAL REGULATOR-RELATED"/>
    <property type="match status" value="1"/>
</dbReference>
<keyword evidence="7" id="KW-1185">Reference proteome</keyword>
<dbReference type="OrthoDB" id="6988449at2"/>
<proteinExistence type="inferred from homology"/>
<keyword evidence="2" id="KW-0805">Transcription regulation</keyword>
<dbReference type="GO" id="GO:0000976">
    <property type="term" value="F:transcription cis-regulatory region binding"/>
    <property type="evidence" value="ECO:0007669"/>
    <property type="project" value="TreeGrafter"/>
</dbReference>
<sequence>MATPNFRPKTTLEQWRILQAVVDYGGYARAAEALNKSQSSMNHAVAKLQQSLGVKLLKVVGRKAELTATGEVMLRRSRQLTVLVTELEQLALNLKQGWEPEIKLAVEMAFDRKQLLPVLREFQLHSRGSRLIIEDTVLTGSVEAIVEQTADIVITHQLPRGIVGEPLSNYQMHLVVAASHPLAQLPQPVSPDQLSQYLQIVIRDTARKPVEAEGWLKAEQRWTVNNFTEALHLVEAGIGFCWLPPFVTSTADELVELTLAGSSRREGGMYLVLPKDEKTGPCARLLYDMLVSELTNMSASSIRT</sequence>
<accession>A0A432XZ20</accession>
<dbReference type="Pfam" id="PF00126">
    <property type="entry name" value="HTH_1"/>
    <property type="match status" value="1"/>
</dbReference>
<dbReference type="InterPro" id="IPR036388">
    <property type="entry name" value="WH-like_DNA-bd_sf"/>
</dbReference>
<dbReference type="PROSITE" id="PS50931">
    <property type="entry name" value="HTH_LYSR"/>
    <property type="match status" value="1"/>
</dbReference>
<evidence type="ECO:0000256" key="1">
    <source>
        <dbReference type="ARBA" id="ARBA00009437"/>
    </source>
</evidence>
<evidence type="ECO:0000259" key="5">
    <source>
        <dbReference type="PROSITE" id="PS50931"/>
    </source>
</evidence>
<dbReference type="GO" id="GO:0003700">
    <property type="term" value="F:DNA-binding transcription factor activity"/>
    <property type="evidence" value="ECO:0007669"/>
    <property type="project" value="InterPro"/>
</dbReference>
<reference evidence="7" key="1">
    <citation type="journal article" date="2018" name="Front. Microbiol.">
        <title>Genome-Based Analysis Reveals the Taxonomy and Diversity of the Family Idiomarinaceae.</title>
        <authorList>
            <person name="Liu Y."/>
            <person name="Lai Q."/>
            <person name="Shao Z."/>
        </authorList>
    </citation>
    <scope>NUCLEOTIDE SEQUENCE [LARGE SCALE GENOMIC DNA]</scope>
    <source>
        <strain evidence="7">BH195</strain>
    </source>
</reference>
<dbReference type="InterPro" id="IPR036390">
    <property type="entry name" value="WH_DNA-bd_sf"/>
</dbReference>
<evidence type="ECO:0000256" key="4">
    <source>
        <dbReference type="ARBA" id="ARBA00023163"/>
    </source>
</evidence>
<dbReference type="Gene3D" id="1.10.10.10">
    <property type="entry name" value="Winged helix-like DNA-binding domain superfamily/Winged helix DNA-binding domain"/>
    <property type="match status" value="1"/>
</dbReference>